<dbReference type="Proteomes" id="UP000298138">
    <property type="component" value="Unassembled WGS sequence"/>
</dbReference>
<feature type="region of interest" description="Disordered" evidence="1">
    <location>
        <begin position="154"/>
        <end position="178"/>
    </location>
</feature>
<reference evidence="3 4" key="1">
    <citation type="submission" date="2019-04" db="EMBL/GenBank/DDBJ databases">
        <title>Comparative genomics and transcriptomics to analyze fruiting body development in filamentous ascomycetes.</title>
        <authorList>
            <consortium name="DOE Joint Genome Institute"/>
            <person name="Lutkenhaus R."/>
            <person name="Traeger S."/>
            <person name="Breuer J."/>
            <person name="Kuo A."/>
            <person name="Lipzen A."/>
            <person name="Pangilinan J."/>
            <person name="Dilworth D."/>
            <person name="Sandor L."/>
            <person name="Poggeler S."/>
            <person name="Barry K."/>
            <person name="Grigoriev I.V."/>
            <person name="Nowrousian M."/>
        </authorList>
    </citation>
    <scope>NUCLEOTIDE SEQUENCE [LARGE SCALE GENOMIC DNA]</scope>
    <source>
        <strain evidence="3 4">CBS 389.68</strain>
    </source>
</reference>
<name>A0A4S2MU69_9PEZI</name>
<accession>A0A4S2MU69</accession>
<feature type="compositionally biased region" description="Polar residues" evidence="1">
    <location>
        <begin position="154"/>
        <end position="165"/>
    </location>
</feature>
<keyword evidence="2" id="KW-0812">Transmembrane</keyword>
<feature type="transmembrane region" description="Helical" evidence="2">
    <location>
        <begin position="54"/>
        <end position="75"/>
    </location>
</feature>
<evidence type="ECO:0000256" key="2">
    <source>
        <dbReference type="SAM" id="Phobius"/>
    </source>
</evidence>
<dbReference type="InParanoid" id="A0A4S2MU69"/>
<keyword evidence="4" id="KW-1185">Reference proteome</keyword>
<evidence type="ECO:0000313" key="4">
    <source>
        <dbReference type="Proteomes" id="UP000298138"/>
    </source>
</evidence>
<evidence type="ECO:0000313" key="3">
    <source>
        <dbReference type="EMBL" id="TGZ80027.1"/>
    </source>
</evidence>
<evidence type="ECO:0000256" key="1">
    <source>
        <dbReference type="SAM" id="MobiDB-lite"/>
    </source>
</evidence>
<protein>
    <submittedName>
        <fullName evidence="3">Uncharacterized protein</fullName>
    </submittedName>
</protein>
<keyword evidence="2" id="KW-1133">Transmembrane helix</keyword>
<sequence length="178" mass="19462">MISVPRNWAIISPAPITKLHPAERTSNMVTAVLFPNLNLTSHTWADDIPVIFKVSHGLLFGFCILQFQLLFLIVLRTIQAFMPGHFVTPARLCVTSPAGDNGITVAAFVEMASLQDAITQVKNVGRSRRASSVDLSRYLTTNLLKVARAMSSKVNTASQSPSRQSGELVFGERGPQVR</sequence>
<proteinExistence type="predicted"/>
<dbReference type="AlphaFoldDB" id="A0A4S2MU69"/>
<dbReference type="EMBL" id="ML220127">
    <property type="protein sequence ID" value="TGZ80027.1"/>
    <property type="molecule type" value="Genomic_DNA"/>
</dbReference>
<keyword evidence="2" id="KW-0472">Membrane</keyword>
<organism evidence="3 4">
    <name type="scientific">Ascodesmis nigricans</name>
    <dbReference type="NCBI Taxonomy" id="341454"/>
    <lineage>
        <taxon>Eukaryota</taxon>
        <taxon>Fungi</taxon>
        <taxon>Dikarya</taxon>
        <taxon>Ascomycota</taxon>
        <taxon>Pezizomycotina</taxon>
        <taxon>Pezizomycetes</taxon>
        <taxon>Pezizales</taxon>
        <taxon>Ascodesmidaceae</taxon>
        <taxon>Ascodesmis</taxon>
    </lineage>
</organism>
<gene>
    <name evidence="3" type="ORF">EX30DRAFT_67742</name>
</gene>